<dbReference type="Proteomes" id="UP000264310">
    <property type="component" value="Unassembled WGS sequence"/>
</dbReference>
<keyword evidence="3" id="KW-1185">Reference proteome</keyword>
<dbReference type="EMBL" id="QURL01000003">
    <property type="protein sequence ID" value="RFC64093.1"/>
    <property type="molecule type" value="Genomic_DNA"/>
</dbReference>
<dbReference type="OrthoDB" id="7906780at2"/>
<feature type="compositionally biased region" description="Low complexity" evidence="1">
    <location>
        <begin position="99"/>
        <end position="127"/>
    </location>
</feature>
<comment type="caution">
    <text evidence="2">The sequence shown here is derived from an EMBL/GenBank/DDBJ whole genome shotgun (WGS) entry which is preliminary data.</text>
</comment>
<dbReference type="AlphaFoldDB" id="A0A371X4E8"/>
<name>A0A371X4E8_9HYPH</name>
<accession>A0A371X4E8</accession>
<protein>
    <submittedName>
        <fullName evidence="2">Uncharacterized protein</fullName>
    </submittedName>
</protein>
<dbReference type="RefSeq" id="WP_116682512.1">
    <property type="nucleotide sequence ID" value="NZ_QURL01000003.1"/>
</dbReference>
<evidence type="ECO:0000256" key="1">
    <source>
        <dbReference type="SAM" id="MobiDB-lite"/>
    </source>
</evidence>
<sequence length="133" mass="13904">MTSYLIDFLLMAALVVTALRTGRMVREIKTLRQSGTELLEALAQSEAALNKAAGAVTALKYDGLDTLRAIEAECERARIAGARLAELVERADFHASGTARPARAPAQAPAQAQAQAPAKALAAGPARGYETAA</sequence>
<evidence type="ECO:0000313" key="3">
    <source>
        <dbReference type="Proteomes" id="UP000264310"/>
    </source>
</evidence>
<reference evidence="2 3" key="1">
    <citation type="submission" date="2018-08" db="EMBL/GenBank/DDBJ databases">
        <title>Fulvimarina sp. 85, whole genome shotgun sequence.</title>
        <authorList>
            <person name="Tuo L."/>
        </authorList>
    </citation>
    <scope>NUCLEOTIDE SEQUENCE [LARGE SCALE GENOMIC DNA]</scope>
    <source>
        <strain evidence="2 3">85</strain>
    </source>
</reference>
<proteinExistence type="predicted"/>
<gene>
    <name evidence="2" type="ORF">DYI37_06940</name>
</gene>
<feature type="region of interest" description="Disordered" evidence="1">
    <location>
        <begin position="96"/>
        <end position="133"/>
    </location>
</feature>
<organism evidence="2 3">
    <name type="scientific">Fulvimarina endophytica</name>
    <dbReference type="NCBI Taxonomy" id="2293836"/>
    <lineage>
        <taxon>Bacteria</taxon>
        <taxon>Pseudomonadati</taxon>
        <taxon>Pseudomonadota</taxon>
        <taxon>Alphaproteobacteria</taxon>
        <taxon>Hyphomicrobiales</taxon>
        <taxon>Aurantimonadaceae</taxon>
        <taxon>Fulvimarina</taxon>
    </lineage>
</organism>
<evidence type="ECO:0000313" key="2">
    <source>
        <dbReference type="EMBL" id="RFC64093.1"/>
    </source>
</evidence>